<evidence type="ECO:0000256" key="3">
    <source>
        <dbReference type="ARBA" id="ARBA00022617"/>
    </source>
</evidence>
<keyword evidence="4 14" id="KW-0812">Transmembrane</keyword>
<proteinExistence type="inferred from homology"/>
<dbReference type="GO" id="GO:0005789">
    <property type="term" value="C:endoplasmic reticulum membrane"/>
    <property type="evidence" value="ECO:0007669"/>
    <property type="project" value="UniProtKB-SubCell"/>
</dbReference>
<reference evidence="17" key="1">
    <citation type="submission" date="2022-11" db="UniProtKB">
        <authorList>
            <consortium name="WormBaseParasite"/>
        </authorList>
    </citation>
    <scope>IDENTIFICATION</scope>
</reference>
<dbReference type="OMA" id="AVAFMYH"/>
<evidence type="ECO:0000256" key="4">
    <source>
        <dbReference type="ARBA" id="ARBA00022692"/>
    </source>
</evidence>
<evidence type="ECO:0000256" key="12">
    <source>
        <dbReference type="ARBA" id="ARBA00038168"/>
    </source>
</evidence>
<keyword evidence="8" id="KW-0249">Electron transport</keyword>
<dbReference type="PROSITE" id="PS50255">
    <property type="entry name" value="CYTOCHROME_B5_2"/>
    <property type="match status" value="1"/>
</dbReference>
<dbReference type="WBParaSite" id="nRc.2.0.1.t46289-RA">
    <property type="protein sequence ID" value="nRc.2.0.1.t46289-RA"/>
    <property type="gene ID" value="nRc.2.0.1.g46289"/>
</dbReference>
<evidence type="ECO:0000256" key="5">
    <source>
        <dbReference type="ARBA" id="ARBA00022723"/>
    </source>
</evidence>
<evidence type="ECO:0000256" key="10">
    <source>
        <dbReference type="ARBA" id="ARBA00023136"/>
    </source>
</evidence>
<dbReference type="SMART" id="SM01117">
    <property type="entry name" value="Cyt-b5"/>
    <property type="match status" value="1"/>
</dbReference>
<sequence>MVYSQVSDSQHPGGEEVLLEQAGHDATEGFEDVGHSSDAREMRKQFLIGYLADKDKTKHERTTSVPATSTSGVSTTTSFWSSWLMPLSIALVCAVLYHLLFGHR</sequence>
<dbReference type="InterPro" id="IPR050668">
    <property type="entry name" value="Cytochrome_b5"/>
</dbReference>
<dbReference type="GO" id="GO:0020037">
    <property type="term" value="F:heme binding"/>
    <property type="evidence" value="ECO:0007669"/>
    <property type="project" value="TreeGrafter"/>
</dbReference>
<evidence type="ECO:0000256" key="13">
    <source>
        <dbReference type="ARBA" id="ARBA00039806"/>
    </source>
</evidence>
<keyword evidence="6" id="KW-0256">Endoplasmic reticulum</keyword>
<keyword evidence="2" id="KW-0813">Transport</keyword>
<keyword evidence="14" id="KW-1133">Transmembrane helix</keyword>
<evidence type="ECO:0000256" key="8">
    <source>
        <dbReference type="ARBA" id="ARBA00022982"/>
    </source>
</evidence>
<feature type="domain" description="Cytochrome b5 heme-binding" evidence="15">
    <location>
        <begin position="9"/>
        <end position="52"/>
    </location>
</feature>
<evidence type="ECO:0000256" key="2">
    <source>
        <dbReference type="ARBA" id="ARBA00022448"/>
    </source>
</evidence>
<dbReference type="PANTHER" id="PTHR19359:SF150">
    <property type="entry name" value="CYTOCHROME B5"/>
    <property type="match status" value="1"/>
</dbReference>
<evidence type="ECO:0000256" key="1">
    <source>
        <dbReference type="ARBA" id="ARBA00004131"/>
    </source>
</evidence>
<dbReference type="PANTHER" id="PTHR19359">
    <property type="entry name" value="CYTOCHROME B5"/>
    <property type="match status" value="1"/>
</dbReference>
<keyword evidence="10 14" id="KW-0472">Membrane</keyword>
<feature type="transmembrane region" description="Helical" evidence="14">
    <location>
        <begin position="83"/>
        <end position="101"/>
    </location>
</feature>
<evidence type="ECO:0000313" key="16">
    <source>
        <dbReference type="Proteomes" id="UP000887565"/>
    </source>
</evidence>
<dbReference type="Pfam" id="PF00173">
    <property type="entry name" value="Cyt-b5"/>
    <property type="match status" value="1"/>
</dbReference>
<accession>A0A915L5H4</accession>
<keyword evidence="7" id="KW-0492">Microsome</keyword>
<keyword evidence="3" id="KW-0349">Heme</keyword>
<keyword evidence="9" id="KW-0408">Iron</keyword>
<evidence type="ECO:0000256" key="14">
    <source>
        <dbReference type="SAM" id="Phobius"/>
    </source>
</evidence>
<evidence type="ECO:0000259" key="15">
    <source>
        <dbReference type="PROSITE" id="PS50255"/>
    </source>
</evidence>
<evidence type="ECO:0000256" key="6">
    <source>
        <dbReference type="ARBA" id="ARBA00022824"/>
    </source>
</evidence>
<comment type="subcellular location">
    <subcellularLocation>
        <location evidence="1">Endoplasmic reticulum membrane</location>
        <topology evidence="1">Single-pass membrane protein</topology>
        <orientation evidence="1">Cytoplasmic side</orientation>
    </subcellularLocation>
    <subcellularLocation>
        <location evidence="11">Microsome membrane</location>
        <topology evidence="11">Single-pass membrane protein</topology>
        <orientation evidence="11">Cytoplasmic side</orientation>
    </subcellularLocation>
</comment>
<dbReference type="InterPro" id="IPR001199">
    <property type="entry name" value="Cyt_B5-like_heme/steroid-bd"/>
</dbReference>
<name>A0A915L5H4_ROMCU</name>
<evidence type="ECO:0000256" key="9">
    <source>
        <dbReference type="ARBA" id="ARBA00023004"/>
    </source>
</evidence>
<dbReference type="SUPFAM" id="SSF55856">
    <property type="entry name" value="Cytochrome b5-like heme/steroid binding domain"/>
    <property type="match status" value="1"/>
</dbReference>
<protein>
    <recommendedName>
        <fullName evidence="13">Cytochrome b5</fullName>
    </recommendedName>
</protein>
<dbReference type="Proteomes" id="UP000887565">
    <property type="component" value="Unplaced"/>
</dbReference>
<evidence type="ECO:0000256" key="7">
    <source>
        <dbReference type="ARBA" id="ARBA00022848"/>
    </source>
</evidence>
<dbReference type="Gene3D" id="3.10.120.10">
    <property type="entry name" value="Cytochrome b5-like heme/steroid binding domain"/>
    <property type="match status" value="1"/>
</dbReference>
<dbReference type="AlphaFoldDB" id="A0A915L5H4"/>
<evidence type="ECO:0000256" key="11">
    <source>
        <dbReference type="ARBA" id="ARBA00037877"/>
    </source>
</evidence>
<dbReference type="GO" id="GO:0046872">
    <property type="term" value="F:metal ion binding"/>
    <property type="evidence" value="ECO:0007669"/>
    <property type="project" value="UniProtKB-KW"/>
</dbReference>
<dbReference type="PRINTS" id="PR00363">
    <property type="entry name" value="CYTOCHROMEB5"/>
</dbReference>
<comment type="similarity">
    <text evidence="12">Belongs to the cytochrome b5 family.</text>
</comment>
<keyword evidence="5" id="KW-0479">Metal-binding</keyword>
<organism evidence="16 17">
    <name type="scientific">Romanomermis culicivorax</name>
    <name type="common">Nematode worm</name>
    <dbReference type="NCBI Taxonomy" id="13658"/>
    <lineage>
        <taxon>Eukaryota</taxon>
        <taxon>Metazoa</taxon>
        <taxon>Ecdysozoa</taxon>
        <taxon>Nematoda</taxon>
        <taxon>Enoplea</taxon>
        <taxon>Dorylaimia</taxon>
        <taxon>Mermithida</taxon>
        <taxon>Mermithoidea</taxon>
        <taxon>Mermithidae</taxon>
        <taxon>Romanomermis</taxon>
    </lineage>
</organism>
<dbReference type="InterPro" id="IPR036400">
    <property type="entry name" value="Cyt_B5-like_heme/steroid_sf"/>
</dbReference>
<keyword evidence="16" id="KW-1185">Reference proteome</keyword>
<evidence type="ECO:0000313" key="17">
    <source>
        <dbReference type="WBParaSite" id="nRc.2.0.1.t46289-RA"/>
    </source>
</evidence>